<reference evidence="2 3" key="1">
    <citation type="submission" date="2018-06" db="EMBL/GenBank/DDBJ databases">
        <title>Sphaerisporangium craniellae sp. nov., isolated from a marine sponge in the South China Sea.</title>
        <authorList>
            <person name="Li L."/>
        </authorList>
    </citation>
    <scope>NUCLEOTIDE SEQUENCE [LARGE SCALE GENOMIC DNA]</scope>
    <source>
        <strain evidence="2 3">LHW63015</strain>
    </source>
</reference>
<protein>
    <submittedName>
        <fullName evidence="2">Uncharacterized protein</fullName>
    </submittedName>
</protein>
<organism evidence="2 3">
    <name type="scientific">Spongiactinospora rosea</name>
    <dbReference type="NCBI Taxonomy" id="2248750"/>
    <lineage>
        <taxon>Bacteria</taxon>
        <taxon>Bacillati</taxon>
        <taxon>Actinomycetota</taxon>
        <taxon>Actinomycetes</taxon>
        <taxon>Streptosporangiales</taxon>
        <taxon>Streptosporangiaceae</taxon>
        <taxon>Spongiactinospora</taxon>
    </lineage>
</organism>
<dbReference type="AlphaFoldDB" id="A0A366LK73"/>
<comment type="caution">
    <text evidence="2">The sequence shown here is derived from an EMBL/GenBank/DDBJ whole genome shotgun (WGS) entry which is preliminary data.</text>
</comment>
<feature type="region of interest" description="Disordered" evidence="1">
    <location>
        <begin position="523"/>
        <end position="573"/>
    </location>
</feature>
<proteinExistence type="predicted"/>
<dbReference type="RefSeq" id="WP_113986536.1">
    <property type="nucleotide sequence ID" value="NZ_QMEY01000039.1"/>
</dbReference>
<evidence type="ECO:0000256" key="1">
    <source>
        <dbReference type="SAM" id="MobiDB-lite"/>
    </source>
</evidence>
<feature type="compositionally biased region" description="Acidic residues" evidence="1">
    <location>
        <begin position="321"/>
        <end position="338"/>
    </location>
</feature>
<feature type="compositionally biased region" description="Pro residues" evidence="1">
    <location>
        <begin position="537"/>
        <end position="547"/>
    </location>
</feature>
<evidence type="ECO:0000313" key="3">
    <source>
        <dbReference type="Proteomes" id="UP000253303"/>
    </source>
</evidence>
<gene>
    <name evidence="2" type="ORF">DP939_42605</name>
</gene>
<sequence>MGSSRATTITVAVAIGVFGVGAGVGSVIAGRTAGDGEIKLAAGTYHLDEQEDPGLTFEPSDPEPSVLPESSDSAEGPGAPEPSEKPRRNGLRVCLTTTTDGRVIAARSGGKAGGKVEDGCTPLPVVVDAAAERLRPGNSTPVPLPSPIATPSGRDCSPKRAPNGVMLTPAVPNSRSGTSPRTTPCPTADPTRTPTRKPTATPTRKPTATPTRKPTATPTRKPTATPTRTPTRKPTATPTRTRTVVPTLTLTPTRTRTVTPTRTPTQKPTATPTRTRTVVPTLTLTPTRGPRPTVTVTRTPTKSPTGRPTPCAPPFPVVTFDAEDREPPPYEDDYDYDTSEPSPTLTVTVTPSPSSGSTATPSATPSPTPTRCRPTPTKKPTARPTTKKPTPTRTATPLPSADGSLPDSVPPNPGPKDPFVQRLDPEDLPVLRDPALMRRAYEALGLDGSKKYTDENGFWDLTIAPPGTPACHEYPEEDARARIRHDSCSLPAFVRWLLVEPEAGEVSNWTKFTGLTERDLTVVVQDPEAEQGDTPPGDDPAPEPAPAPDLDRPDLNAPAPDQVERGPTGYGGS</sequence>
<feature type="region of interest" description="Disordered" evidence="1">
    <location>
        <begin position="134"/>
        <end position="427"/>
    </location>
</feature>
<dbReference type="OrthoDB" id="3535471at2"/>
<feature type="compositionally biased region" description="Low complexity" evidence="1">
    <location>
        <begin position="180"/>
        <end position="305"/>
    </location>
</feature>
<evidence type="ECO:0000313" key="2">
    <source>
        <dbReference type="EMBL" id="RBQ14070.1"/>
    </source>
</evidence>
<dbReference type="EMBL" id="QMEY01000039">
    <property type="protein sequence ID" value="RBQ14070.1"/>
    <property type="molecule type" value="Genomic_DNA"/>
</dbReference>
<accession>A0A366LK73</accession>
<feature type="compositionally biased region" description="Low complexity" evidence="1">
    <location>
        <begin position="339"/>
        <end position="400"/>
    </location>
</feature>
<feature type="region of interest" description="Disordered" evidence="1">
    <location>
        <begin position="46"/>
        <end position="91"/>
    </location>
</feature>
<name>A0A366LK73_9ACTN</name>
<dbReference type="Proteomes" id="UP000253303">
    <property type="component" value="Unassembled WGS sequence"/>
</dbReference>
<keyword evidence="3" id="KW-1185">Reference proteome</keyword>